<feature type="transmembrane region" description="Helical" evidence="1">
    <location>
        <begin position="12"/>
        <end position="28"/>
    </location>
</feature>
<dbReference type="EMBL" id="JBHRTQ010000007">
    <property type="protein sequence ID" value="MFC3173852.1"/>
    <property type="molecule type" value="Genomic_DNA"/>
</dbReference>
<keyword evidence="1" id="KW-0812">Transmembrane</keyword>
<keyword evidence="4" id="KW-1185">Reference proteome</keyword>
<evidence type="ECO:0000259" key="2">
    <source>
        <dbReference type="Pfam" id="PF11127"/>
    </source>
</evidence>
<keyword evidence="1" id="KW-1133">Transmembrane helix</keyword>
<dbReference type="Pfam" id="PF11127">
    <property type="entry name" value="YgaP-like_TM"/>
    <property type="match status" value="1"/>
</dbReference>
<evidence type="ECO:0000313" key="3">
    <source>
        <dbReference type="EMBL" id="MFC3173852.1"/>
    </source>
</evidence>
<name>A0ABV7IPF0_9SPHN</name>
<feature type="transmembrane region" description="Helical" evidence="1">
    <location>
        <begin position="34"/>
        <end position="53"/>
    </location>
</feature>
<dbReference type="RefSeq" id="WP_379509236.1">
    <property type="nucleotide sequence ID" value="NZ_JBHRTQ010000007.1"/>
</dbReference>
<comment type="caution">
    <text evidence="3">The sequence shown here is derived from an EMBL/GenBank/DDBJ whole genome shotgun (WGS) entry which is preliminary data.</text>
</comment>
<keyword evidence="1" id="KW-0472">Membrane</keyword>
<dbReference type="InterPro" id="IPR021309">
    <property type="entry name" value="YgaP-like_TM"/>
</dbReference>
<sequence length="69" mass="7356">MTFENNVGGTERTVRIVVGAALMLLAFVGPKTPWGWLGMIPLATGFLSFCPLYHLTGKSSIPADTTDGE</sequence>
<evidence type="ECO:0000256" key="1">
    <source>
        <dbReference type="SAM" id="Phobius"/>
    </source>
</evidence>
<feature type="domain" description="Inner membrane protein YgaP-like transmembrane" evidence="2">
    <location>
        <begin position="4"/>
        <end position="60"/>
    </location>
</feature>
<dbReference type="Proteomes" id="UP001595604">
    <property type="component" value="Unassembled WGS sequence"/>
</dbReference>
<evidence type="ECO:0000313" key="4">
    <source>
        <dbReference type="Proteomes" id="UP001595604"/>
    </source>
</evidence>
<reference evidence="4" key="1">
    <citation type="journal article" date="2019" name="Int. J. Syst. Evol. Microbiol.">
        <title>The Global Catalogue of Microorganisms (GCM) 10K type strain sequencing project: providing services to taxonomists for standard genome sequencing and annotation.</title>
        <authorList>
            <consortium name="The Broad Institute Genomics Platform"/>
            <consortium name="The Broad Institute Genome Sequencing Center for Infectious Disease"/>
            <person name="Wu L."/>
            <person name="Ma J."/>
        </authorList>
    </citation>
    <scope>NUCLEOTIDE SEQUENCE [LARGE SCALE GENOMIC DNA]</scope>
    <source>
        <strain evidence="4">KCTC 42984</strain>
    </source>
</reference>
<gene>
    <name evidence="3" type="ORF">ACFOD9_06265</name>
</gene>
<protein>
    <submittedName>
        <fullName evidence="3">DUF2892 domain-containing protein</fullName>
    </submittedName>
</protein>
<proteinExistence type="predicted"/>
<accession>A0ABV7IPF0</accession>
<organism evidence="3 4">
    <name type="scientific">Novosphingobium bradum</name>
    <dbReference type="NCBI Taxonomy" id="1737444"/>
    <lineage>
        <taxon>Bacteria</taxon>
        <taxon>Pseudomonadati</taxon>
        <taxon>Pseudomonadota</taxon>
        <taxon>Alphaproteobacteria</taxon>
        <taxon>Sphingomonadales</taxon>
        <taxon>Sphingomonadaceae</taxon>
        <taxon>Novosphingobium</taxon>
    </lineage>
</organism>